<evidence type="ECO:0000313" key="3">
    <source>
        <dbReference type="Proteomes" id="UP000717696"/>
    </source>
</evidence>
<keyword evidence="3" id="KW-1185">Reference proteome</keyword>
<organism evidence="2 3">
    <name type="scientific">Dactylonectria estremocensis</name>
    <dbReference type="NCBI Taxonomy" id="1079267"/>
    <lineage>
        <taxon>Eukaryota</taxon>
        <taxon>Fungi</taxon>
        <taxon>Dikarya</taxon>
        <taxon>Ascomycota</taxon>
        <taxon>Pezizomycotina</taxon>
        <taxon>Sordariomycetes</taxon>
        <taxon>Hypocreomycetidae</taxon>
        <taxon>Hypocreales</taxon>
        <taxon>Nectriaceae</taxon>
        <taxon>Dactylonectria</taxon>
    </lineage>
</organism>
<evidence type="ECO:0000313" key="2">
    <source>
        <dbReference type="EMBL" id="KAH7137351.1"/>
    </source>
</evidence>
<name>A0A9P9EIJ2_9HYPO</name>
<accession>A0A9P9EIJ2</accession>
<protein>
    <submittedName>
        <fullName evidence="2">Uncharacterized protein</fullName>
    </submittedName>
</protein>
<dbReference type="Proteomes" id="UP000717696">
    <property type="component" value="Unassembled WGS sequence"/>
</dbReference>
<dbReference type="SUPFAM" id="SSF51445">
    <property type="entry name" value="(Trans)glycosidases"/>
    <property type="match status" value="1"/>
</dbReference>
<sequence length="501" mass="57163">MEESVDQIPQLRKVGSGWELLVDGKPHLILGVEPYVAWIGSKRYRGKFWYEVANIGINTVTMTVPWCDIEPDEGVFVFKDLDWALAGPRVQRLRVILRWYGSRNISKVTCLVPLSEGVTNFDLDCTPSWVQDDQQRFPRNEARYKNGNVCSGISMFGPQCAQAESAAFKAIMEYLKSNDQGHTVIMVQLEDTSFLLRSGDGSSLANESFQRLVPSELLRFLVDDWSLLLPDLRSRFPELRDRVMQRSQQQDQAGSWEEYFGKERYAHDIFTAYYFALHLNKIATAGKQAYNIPIFTTAEVPPQWRTAASEGTQEHCSSHRFLDIWHKFAPALDFVSPKMYTESKYSEACSVYSGSSRPLLVSDQHSREQGSMLIWEAIGRYGALGATPAGLDFPQQDVWEFLDTWTFAKHYRLLSAMMPQFAEARKRPGSMTGFAFPAVEQYDAHLMEPVVRQLGSFELAISPIFVSHKPSQVRLTKRNVRRDREARGEKYPELEKADTAC</sequence>
<dbReference type="AlphaFoldDB" id="A0A9P9EIJ2"/>
<feature type="compositionally biased region" description="Basic and acidic residues" evidence="1">
    <location>
        <begin position="482"/>
        <end position="501"/>
    </location>
</feature>
<proteinExistence type="predicted"/>
<dbReference type="EMBL" id="JAGMUU010000015">
    <property type="protein sequence ID" value="KAH7137351.1"/>
    <property type="molecule type" value="Genomic_DNA"/>
</dbReference>
<evidence type="ECO:0000256" key="1">
    <source>
        <dbReference type="SAM" id="MobiDB-lite"/>
    </source>
</evidence>
<dbReference type="Gene3D" id="3.20.20.80">
    <property type="entry name" value="Glycosidases"/>
    <property type="match status" value="1"/>
</dbReference>
<dbReference type="OrthoDB" id="4849683at2759"/>
<reference evidence="2" key="1">
    <citation type="journal article" date="2021" name="Nat. Commun.">
        <title>Genetic determinants of endophytism in the Arabidopsis root mycobiome.</title>
        <authorList>
            <person name="Mesny F."/>
            <person name="Miyauchi S."/>
            <person name="Thiergart T."/>
            <person name="Pickel B."/>
            <person name="Atanasova L."/>
            <person name="Karlsson M."/>
            <person name="Huettel B."/>
            <person name="Barry K.W."/>
            <person name="Haridas S."/>
            <person name="Chen C."/>
            <person name="Bauer D."/>
            <person name="Andreopoulos W."/>
            <person name="Pangilinan J."/>
            <person name="LaButti K."/>
            <person name="Riley R."/>
            <person name="Lipzen A."/>
            <person name="Clum A."/>
            <person name="Drula E."/>
            <person name="Henrissat B."/>
            <person name="Kohler A."/>
            <person name="Grigoriev I.V."/>
            <person name="Martin F.M."/>
            <person name="Hacquard S."/>
        </authorList>
    </citation>
    <scope>NUCLEOTIDE SEQUENCE</scope>
    <source>
        <strain evidence="2">MPI-CAGE-AT-0021</strain>
    </source>
</reference>
<dbReference type="InterPro" id="IPR017853">
    <property type="entry name" value="GH"/>
</dbReference>
<feature type="region of interest" description="Disordered" evidence="1">
    <location>
        <begin position="476"/>
        <end position="501"/>
    </location>
</feature>
<comment type="caution">
    <text evidence="2">The sequence shown here is derived from an EMBL/GenBank/DDBJ whole genome shotgun (WGS) entry which is preliminary data.</text>
</comment>
<gene>
    <name evidence="2" type="ORF">B0J13DRAFT_639700</name>
</gene>